<organism evidence="1 2">
    <name type="scientific">Nannochloropsis gaditana</name>
    <dbReference type="NCBI Taxonomy" id="72520"/>
    <lineage>
        <taxon>Eukaryota</taxon>
        <taxon>Sar</taxon>
        <taxon>Stramenopiles</taxon>
        <taxon>Ochrophyta</taxon>
        <taxon>Eustigmatophyceae</taxon>
        <taxon>Eustigmatales</taxon>
        <taxon>Monodopsidaceae</taxon>
        <taxon>Nannochloropsis</taxon>
    </lineage>
</organism>
<gene>
    <name evidence="1" type="ORF">Naga_101441g3</name>
</gene>
<accession>W7T9I0</accession>
<dbReference type="AlphaFoldDB" id="W7T9I0"/>
<evidence type="ECO:0000313" key="1">
    <source>
        <dbReference type="EMBL" id="EWM20158.1"/>
    </source>
</evidence>
<name>W7T9I0_9STRA</name>
<comment type="caution">
    <text evidence="1">The sequence shown here is derived from an EMBL/GenBank/DDBJ whole genome shotgun (WGS) entry which is preliminary data.</text>
</comment>
<keyword evidence="2" id="KW-1185">Reference proteome</keyword>
<protein>
    <submittedName>
        <fullName evidence="1">Uncharacterized protein</fullName>
    </submittedName>
</protein>
<dbReference type="Proteomes" id="UP000019335">
    <property type="component" value="Unassembled WGS sequence"/>
</dbReference>
<reference evidence="1 2" key="1">
    <citation type="journal article" date="2014" name="Mol. Plant">
        <title>Chromosome Scale Genome Assembly and Transcriptome Profiling of Nannochloropsis gaditana in Nitrogen Depletion.</title>
        <authorList>
            <person name="Corteggiani Carpinelli E."/>
            <person name="Telatin A."/>
            <person name="Vitulo N."/>
            <person name="Forcato C."/>
            <person name="D'Angelo M."/>
            <person name="Schiavon R."/>
            <person name="Vezzi A."/>
            <person name="Giacometti G.M."/>
            <person name="Morosinotto T."/>
            <person name="Valle G."/>
        </authorList>
    </citation>
    <scope>NUCLEOTIDE SEQUENCE [LARGE SCALE GENOMIC DNA]</scope>
    <source>
        <strain evidence="1 2">B-31</strain>
    </source>
</reference>
<sequence length="69" mass="7554">MRSKQPAPSVYQQYVLAPHALQKHPQISCRGVPNATSTASQQTHRNIAIIVLKPVVLTVAALDIQLNKL</sequence>
<dbReference type="EMBL" id="AZIL01003300">
    <property type="protein sequence ID" value="EWM20158.1"/>
    <property type="molecule type" value="Genomic_DNA"/>
</dbReference>
<proteinExistence type="predicted"/>
<evidence type="ECO:0000313" key="2">
    <source>
        <dbReference type="Proteomes" id="UP000019335"/>
    </source>
</evidence>